<dbReference type="SUPFAM" id="SSF53098">
    <property type="entry name" value="Ribonuclease H-like"/>
    <property type="match status" value="1"/>
</dbReference>
<organism evidence="2 3">
    <name type="scientific">Streptomyces fildesensis</name>
    <dbReference type="NCBI Taxonomy" id="375757"/>
    <lineage>
        <taxon>Bacteria</taxon>
        <taxon>Bacillati</taxon>
        <taxon>Actinomycetota</taxon>
        <taxon>Actinomycetes</taxon>
        <taxon>Kitasatosporales</taxon>
        <taxon>Streptomycetaceae</taxon>
        <taxon>Streptomyces</taxon>
    </lineage>
</organism>
<dbReference type="InterPro" id="IPR012337">
    <property type="entry name" value="RNaseH-like_sf"/>
</dbReference>
<gene>
    <name evidence="2" type="ORF">ACIGXA_18480</name>
</gene>
<protein>
    <submittedName>
        <fullName evidence="2">Uncharacterized protein</fullName>
    </submittedName>
</protein>
<keyword evidence="3" id="KW-1185">Reference proteome</keyword>
<evidence type="ECO:0000256" key="1">
    <source>
        <dbReference type="SAM" id="MobiDB-lite"/>
    </source>
</evidence>
<dbReference type="RefSeq" id="WP_399650288.1">
    <property type="nucleotide sequence ID" value="NZ_JBITYG010000005.1"/>
</dbReference>
<feature type="compositionally biased region" description="Basic and acidic residues" evidence="1">
    <location>
        <begin position="84"/>
        <end position="101"/>
    </location>
</feature>
<comment type="caution">
    <text evidence="2">The sequence shown here is derived from an EMBL/GenBank/DDBJ whole genome shotgun (WGS) entry which is preliminary data.</text>
</comment>
<name>A0ABW8C7W3_9ACTN</name>
<reference evidence="2 3" key="1">
    <citation type="submission" date="2024-10" db="EMBL/GenBank/DDBJ databases">
        <title>The Natural Products Discovery Center: Release of the First 8490 Sequenced Strains for Exploring Actinobacteria Biosynthetic Diversity.</title>
        <authorList>
            <person name="Kalkreuter E."/>
            <person name="Kautsar S.A."/>
            <person name="Yang D."/>
            <person name="Bader C.D."/>
            <person name="Teijaro C.N."/>
            <person name="Fluegel L."/>
            <person name="Davis C.M."/>
            <person name="Simpson J.R."/>
            <person name="Lauterbach L."/>
            <person name="Steele A.D."/>
            <person name="Gui C."/>
            <person name="Meng S."/>
            <person name="Li G."/>
            <person name="Viehrig K."/>
            <person name="Ye F."/>
            <person name="Su P."/>
            <person name="Kiefer A.F."/>
            <person name="Nichols A."/>
            <person name="Cepeda A.J."/>
            <person name="Yan W."/>
            <person name="Fan B."/>
            <person name="Jiang Y."/>
            <person name="Adhikari A."/>
            <person name="Zheng C.-J."/>
            <person name="Schuster L."/>
            <person name="Cowan T.M."/>
            <person name="Smanski M.J."/>
            <person name="Chevrette M.G."/>
            <person name="De Carvalho L.P.S."/>
            <person name="Shen B."/>
        </authorList>
    </citation>
    <scope>NUCLEOTIDE SEQUENCE [LARGE SCALE GENOMIC DNA]</scope>
    <source>
        <strain evidence="2 3">NPDC053399</strain>
    </source>
</reference>
<accession>A0ABW8C7W3</accession>
<dbReference type="Gene3D" id="3.30.420.10">
    <property type="entry name" value="Ribonuclease H-like superfamily/Ribonuclease H"/>
    <property type="match status" value="1"/>
</dbReference>
<dbReference type="EMBL" id="JBITYG010000005">
    <property type="protein sequence ID" value="MFI9102508.1"/>
    <property type="molecule type" value="Genomic_DNA"/>
</dbReference>
<evidence type="ECO:0000313" key="3">
    <source>
        <dbReference type="Proteomes" id="UP001614394"/>
    </source>
</evidence>
<feature type="region of interest" description="Disordered" evidence="1">
    <location>
        <begin position="79"/>
        <end position="101"/>
    </location>
</feature>
<dbReference type="InterPro" id="IPR036397">
    <property type="entry name" value="RNaseH_sf"/>
</dbReference>
<sequence>MIDTLRLARTIYPEASKHGLDPLIEHLRLPLDDLRGQRHRAGYNAHAAGLLLLDLGAHHDTRDELVAVAVPRHDAVTGLAGYPHRRESPETSETHLRNLET</sequence>
<evidence type="ECO:0000313" key="2">
    <source>
        <dbReference type="EMBL" id="MFI9102508.1"/>
    </source>
</evidence>
<dbReference type="Proteomes" id="UP001614394">
    <property type="component" value="Unassembled WGS sequence"/>
</dbReference>
<proteinExistence type="predicted"/>